<proteinExistence type="predicted"/>
<protein>
    <submittedName>
        <fullName evidence="1">Uncharacterized protein</fullName>
    </submittedName>
</protein>
<organism evidence="1 2">
    <name type="scientific">Protopolystoma xenopodis</name>
    <dbReference type="NCBI Taxonomy" id="117903"/>
    <lineage>
        <taxon>Eukaryota</taxon>
        <taxon>Metazoa</taxon>
        <taxon>Spiralia</taxon>
        <taxon>Lophotrochozoa</taxon>
        <taxon>Platyhelminthes</taxon>
        <taxon>Monogenea</taxon>
        <taxon>Polyopisthocotylea</taxon>
        <taxon>Polystomatidea</taxon>
        <taxon>Polystomatidae</taxon>
        <taxon>Protopolystoma</taxon>
    </lineage>
</organism>
<accession>A0A448XQ71</accession>
<comment type="caution">
    <text evidence="1">The sequence shown here is derived from an EMBL/GenBank/DDBJ whole genome shotgun (WGS) entry which is preliminary data.</text>
</comment>
<keyword evidence="2" id="KW-1185">Reference proteome</keyword>
<dbReference type="AlphaFoldDB" id="A0A448XQ71"/>
<reference evidence="1" key="1">
    <citation type="submission" date="2018-11" db="EMBL/GenBank/DDBJ databases">
        <authorList>
            <consortium name="Pathogen Informatics"/>
        </authorList>
    </citation>
    <scope>NUCLEOTIDE SEQUENCE</scope>
</reference>
<sequence length="87" mass="10143">MLFESRSSSSPRRLQLGFVRCICFEFTQPRPATALVVRLVDTKRSVFILAIRRLQVVRSERTEPVRDVLSRPLAHMRLVGQFDRMIV</sequence>
<dbReference type="Proteomes" id="UP000784294">
    <property type="component" value="Unassembled WGS sequence"/>
</dbReference>
<dbReference type="EMBL" id="CAAALY010273275">
    <property type="protein sequence ID" value="VEL42230.1"/>
    <property type="molecule type" value="Genomic_DNA"/>
</dbReference>
<name>A0A448XQ71_9PLAT</name>
<evidence type="ECO:0000313" key="1">
    <source>
        <dbReference type="EMBL" id="VEL42230.1"/>
    </source>
</evidence>
<gene>
    <name evidence="1" type="ORF">PXEA_LOCUS35670</name>
</gene>
<evidence type="ECO:0000313" key="2">
    <source>
        <dbReference type="Proteomes" id="UP000784294"/>
    </source>
</evidence>